<name>A0A444VPI2_9FLAO</name>
<reference evidence="2 3" key="1">
    <citation type="submission" date="2014-04" db="EMBL/GenBank/DDBJ databases">
        <title>Whole genome of Muricauda olearia.</title>
        <authorList>
            <person name="Zhang X.-H."/>
            <person name="Tang K."/>
        </authorList>
    </citation>
    <scope>NUCLEOTIDE SEQUENCE [LARGE SCALE GENOMIC DNA]</scope>
    <source>
        <strain evidence="2 3">Th120</strain>
    </source>
</reference>
<gene>
    <name evidence="2" type="ORF">DN53_00415</name>
</gene>
<protein>
    <recommendedName>
        <fullName evidence="4">Lipoprotein</fullName>
    </recommendedName>
</protein>
<feature type="chain" id="PRO_5019181620" description="Lipoprotein" evidence="1">
    <location>
        <begin position="24"/>
        <end position="165"/>
    </location>
</feature>
<dbReference type="EMBL" id="JJMP01000001">
    <property type="protein sequence ID" value="RYC52715.1"/>
    <property type="molecule type" value="Genomic_DNA"/>
</dbReference>
<feature type="signal peptide" evidence="1">
    <location>
        <begin position="1"/>
        <end position="23"/>
    </location>
</feature>
<evidence type="ECO:0008006" key="4">
    <source>
        <dbReference type="Google" id="ProtNLM"/>
    </source>
</evidence>
<organism evidence="2 3">
    <name type="scientific">Flagellimonas olearia</name>
    <dbReference type="NCBI Taxonomy" id="552546"/>
    <lineage>
        <taxon>Bacteria</taxon>
        <taxon>Pseudomonadati</taxon>
        <taxon>Bacteroidota</taxon>
        <taxon>Flavobacteriia</taxon>
        <taxon>Flavobacteriales</taxon>
        <taxon>Flavobacteriaceae</taxon>
        <taxon>Flagellimonas</taxon>
    </lineage>
</organism>
<comment type="caution">
    <text evidence="2">The sequence shown here is derived from an EMBL/GenBank/DDBJ whole genome shotgun (WGS) entry which is preliminary data.</text>
</comment>
<accession>A0A444VPI2</accession>
<sequence>MTYKKTIKILSFTLILFLCKACFLDSGKGKFIDEFDLKLKGEVVSIKENKYNNYLVCLKVIESNKKEYFPLFEPFKKEGNRKSNLDKRFFIKVQDSLALIILYNGEAGQKILHNKIREKSILEINMDGEKTYDIYDQKTGELIGGRKISTSPLRNSIEISCLNGK</sequence>
<evidence type="ECO:0000313" key="3">
    <source>
        <dbReference type="Proteomes" id="UP000290261"/>
    </source>
</evidence>
<evidence type="ECO:0000256" key="1">
    <source>
        <dbReference type="SAM" id="SignalP"/>
    </source>
</evidence>
<proteinExistence type="predicted"/>
<dbReference type="Proteomes" id="UP000290261">
    <property type="component" value="Unassembled WGS sequence"/>
</dbReference>
<dbReference type="AlphaFoldDB" id="A0A444VPI2"/>
<keyword evidence="1" id="KW-0732">Signal</keyword>
<keyword evidence="3" id="KW-1185">Reference proteome</keyword>
<evidence type="ECO:0000313" key="2">
    <source>
        <dbReference type="EMBL" id="RYC52715.1"/>
    </source>
</evidence>